<dbReference type="AlphaFoldDB" id="A0AAP0GA82"/>
<evidence type="ECO:0000256" key="3">
    <source>
        <dbReference type="ARBA" id="ARBA00005316"/>
    </source>
</evidence>
<feature type="transmembrane region" description="Helical" evidence="11">
    <location>
        <begin position="31"/>
        <end position="49"/>
    </location>
</feature>
<dbReference type="GO" id="GO:0006506">
    <property type="term" value="P:GPI anchor biosynthetic process"/>
    <property type="evidence" value="ECO:0007669"/>
    <property type="project" value="UniProtKB-KW"/>
</dbReference>
<comment type="pathway">
    <text evidence="2">Glycolipid biosynthesis; glycosylphosphatidylinositol-anchor biosynthesis.</text>
</comment>
<evidence type="ECO:0000256" key="10">
    <source>
        <dbReference type="SAM" id="MobiDB-lite"/>
    </source>
</evidence>
<accession>A0AAP0GA82</accession>
<evidence type="ECO:0000256" key="6">
    <source>
        <dbReference type="ARBA" id="ARBA00022824"/>
    </source>
</evidence>
<name>A0AAP0GA82_9ASPA</name>
<organism evidence="12 13">
    <name type="scientific">Platanthera zijinensis</name>
    <dbReference type="NCBI Taxonomy" id="2320716"/>
    <lineage>
        <taxon>Eukaryota</taxon>
        <taxon>Viridiplantae</taxon>
        <taxon>Streptophyta</taxon>
        <taxon>Embryophyta</taxon>
        <taxon>Tracheophyta</taxon>
        <taxon>Spermatophyta</taxon>
        <taxon>Magnoliopsida</taxon>
        <taxon>Liliopsida</taxon>
        <taxon>Asparagales</taxon>
        <taxon>Orchidaceae</taxon>
        <taxon>Orchidoideae</taxon>
        <taxon>Orchideae</taxon>
        <taxon>Orchidinae</taxon>
        <taxon>Platanthera</taxon>
    </lineage>
</organism>
<comment type="caution">
    <text evidence="12">The sequence shown here is derived from an EMBL/GenBank/DDBJ whole genome shotgun (WGS) entry which is preliminary data.</text>
</comment>
<evidence type="ECO:0000256" key="5">
    <source>
        <dbReference type="ARBA" id="ARBA00022692"/>
    </source>
</evidence>
<evidence type="ECO:0000256" key="2">
    <source>
        <dbReference type="ARBA" id="ARBA00004687"/>
    </source>
</evidence>
<dbReference type="InterPro" id="IPR019540">
    <property type="entry name" value="PtdIno-glycan_biosynth_class_S"/>
</dbReference>
<proteinExistence type="inferred from homology"/>
<dbReference type="PANTHER" id="PTHR21072:SF13">
    <property type="entry name" value="GPI TRANSAMIDASE COMPONENT PIG-S"/>
    <property type="match status" value="1"/>
</dbReference>
<feature type="region of interest" description="Disordered" evidence="10">
    <location>
        <begin position="1"/>
        <end position="23"/>
    </location>
</feature>
<dbReference type="Proteomes" id="UP001418222">
    <property type="component" value="Unassembled WGS sequence"/>
</dbReference>
<evidence type="ECO:0000256" key="7">
    <source>
        <dbReference type="ARBA" id="ARBA00022989"/>
    </source>
</evidence>
<gene>
    <name evidence="12" type="ORF">KSP39_PZI007238</name>
</gene>
<evidence type="ECO:0008006" key="14">
    <source>
        <dbReference type="Google" id="ProtNLM"/>
    </source>
</evidence>
<comment type="subcellular location">
    <subcellularLocation>
        <location evidence="1">Endoplasmic reticulum membrane</location>
        <topology evidence="1">Multi-pass membrane protein</topology>
    </subcellularLocation>
</comment>
<dbReference type="GO" id="GO:0042765">
    <property type="term" value="C:GPI-anchor transamidase complex"/>
    <property type="evidence" value="ECO:0007669"/>
    <property type="project" value="InterPro"/>
</dbReference>
<keyword evidence="9" id="KW-0325">Glycoprotein</keyword>
<dbReference type="Pfam" id="PF10510">
    <property type="entry name" value="PIG-S"/>
    <property type="match status" value="1"/>
</dbReference>
<sequence>MAEISLSEPLNHPPESGASSQRSTVPGTKRLILILSILFPFLAGLPFLLKSTEIYRSPLPFSSIDSLSARVLPDPPPPTCQLHAIFLRPVAGISAGRMVRLISEEVDKRIKSGHSCGSCGRNYAVSVTIDSGNECAHSGGGEGNSCFWPCGEVDSSLFSKDDVAVDEMLDAVLRKGGHCMVSGGGKPYTIVLGESEAHEGFRNVVGKHRHAWVVNGNARESDAALIIAKIFVKFFMNGGKEDALQRNGEFVPVGLDGSIVLSFSLLNANPNDWVYYWDFQKIDEALAPVVEALAPIANIHIESQVLYHTPKSSISKWADESGGNIFGISDLPFFVNSSEWHLDTSIAAAGRSKILQYVPTKIECPLLLQLQDGQISKTNGFISPRWGGVILWNPPDCSADFQSRTPIRRTMPRKQLQKIFQVFFGQLRLLFGFKSDIIPVDDVDMIKILAGENGFTEWELDVLYRHHACYNLISCMSTLGSLSKLVQSLPRMIVIDDIGKQVKYSLEAANLAQNNASLGIYDASAASSLQARSLAEDAFFHPSVMSISYSSLEHYFAIFMPFFAPVSLHLILAVVREIRHYRRERAKYLAFVAVHAG</sequence>
<evidence type="ECO:0000313" key="13">
    <source>
        <dbReference type="Proteomes" id="UP001418222"/>
    </source>
</evidence>
<keyword evidence="7 11" id="KW-1133">Transmembrane helix</keyword>
<evidence type="ECO:0000256" key="9">
    <source>
        <dbReference type="ARBA" id="ARBA00023180"/>
    </source>
</evidence>
<dbReference type="GO" id="GO:0016255">
    <property type="term" value="P:attachment of GPI anchor to protein"/>
    <property type="evidence" value="ECO:0007669"/>
    <property type="project" value="InterPro"/>
</dbReference>
<keyword evidence="6" id="KW-0256">Endoplasmic reticulum</keyword>
<keyword evidence="13" id="KW-1185">Reference proteome</keyword>
<reference evidence="12 13" key="1">
    <citation type="journal article" date="2022" name="Nat. Plants">
        <title>Genomes of leafy and leafless Platanthera orchids illuminate the evolution of mycoheterotrophy.</title>
        <authorList>
            <person name="Li M.H."/>
            <person name="Liu K.W."/>
            <person name="Li Z."/>
            <person name="Lu H.C."/>
            <person name="Ye Q.L."/>
            <person name="Zhang D."/>
            <person name="Wang J.Y."/>
            <person name="Li Y.F."/>
            <person name="Zhong Z.M."/>
            <person name="Liu X."/>
            <person name="Yu X."/>
            <person name="Liu D.K."/>
            <person name="Tu X.D."/>
            <person name="Liu B."/>
            <person name="Hao Y."/>
            <person name="Liao X.Y."/>
            <person name="Jiang Y.T."/>
            <person name="Sun W.H."/>
            <person name="Chen J."/>
            <person name="Chen Y.Q."/>
            <person name="Ai Y."/>
            <person name="Zhai J.W."/>
            <person name="Wu S.S."/>
            <person name="Zhou Z."/>
            <person name="Hsiao Y.Y."/>
            <person name="Wu W.L."/>
            <person name="Chen Y.Y."/>
            <person name="Lin Y.F."/>
            <person name="Hsu J.L."/>
            <person name="Li C.Y."/>
            <person name="Wang Z.W."/>
            <person name="Zhao X."/>
            <person name="Zhong W.Y."/>
            <person name="Ma X.K."/>
            <person name="Ma L."/>
            <person name="Huang J."/>
            <person name="Chen G.Z."/>
            <person name="Huang M.Z."/>
            <person name="Huang L."/>
            <person name="Peng D.H."/>
            <person name="Luo Y.B."/>
            <person name="Zou S.Q."/>
            <person name="Chen S.P."/>
            <person name="Lan S."/>
            <person name="Tsai W.C."/>
            <person name="Van de Peer Y."/>
            <person name="Liu Z.J."/>
        </authorList>
    </citation>
    <scope>NUCLEOTIDE SEQUENCE [LARGE SCALE GENOMIC DNA]</scope>
    <source>
        <strain evidence="12">Lor287</strain>
    </source>
</reference>
<evidence type="ECO:0000256" key="4">
    <source>
        <dbReference type="ARBA" id="ARBA00022502"/>
    </source>
</evidence>
<evidence type="ECO:0000256" key="1">
    <source>
        <dbReference type="ARBA" id="ARBA00004477"/>
    </source>
</evidence>
<keyword evidence="5 11" id="KW-0812">Transmembrane</keyword>
<dbReference type="PANTHER" id="PTHR21072">
    <property type="entry name" value="GPI TRANSAMIDASE COMPONENT PIG-S"/>
    <property type="match status" value="1"/>
</dbReference>
<evidence type="ECO:0000313" key="12">
    <source>
        <dbReference type="EMBL" id="KAK8947178.1"/>
    </source>
</evidence>
<evidence type="ECO:0000256" key="11">
    <source>
        <dbReference type="SAM" id="Phobius"/>
    </source>
</evidence>
<keyword evidence="8 11" id="KW-0472">Membrane</keyword>
<protein>
    <recommendedName>
        <fullName evidence="14">GPI transamidase component PIG-S</fullName>
    </recommendedName>
</protein>
<evidence type="ECO:0000256" key="8">
    <source>
        <dbReference type="ARBA" id="ARBA00023136"/>
    </source>
</evidence>
<comment type="similarity">
    <text evidence="3">Belongs to the PIGS family.</text>
</comment>
<keyword evidence="4" id="KW-0337">GPI-anchor biosynthesis</keyword>
<feature type="transmembrane region" description="Helical" evidence="11">
    <location>
        <begin position="555"/>
        <end position="575"/>
    </location>
</feature>
<dbReference type="EMBL" id="JBBWWQ010000005">
    <property type="protein sequence ID" value="KAK8947178.1"/>
    <property type="molecule type" value="Genomic_DNA"/>
</dbReference>